<keyword evidence="2" id="KW-1185">Reference proteome</keyword>
<reference evidence="1" key="2">
    <citation type="submission" date="2022-06" db="UniProtKB">
        <authorList>
            <consortium name="EnsemblMetazoa"/>
        </authorList>
    </citation>
    <scope>IDENTIFICATION</scope>
</reference>
<sequence>MVPNDDILKLALLCPLLSFFSSHRVLMHVISMHHLLILEVNSAAVLVFKMSRSRTESFDFSLSLWEIRNTIKFKFCPKQNLILTKYKLGFAGILCLDDRAIGISAIFLNYLSSDSISSKRNEDTNKEIALITSRQKYHVKLRQFTTYSLKIRKVNFEAKYNVLNNTMTKKKITLQEIGRLPRHINLSAYDEYAVRILNKDLKNIILSFYTLADLIDLSRSLLMLNLLKQLEQAWFFFFNILHLFITYDKFKISYNLSLQRNRFR</sequence>
<organism evidence="1 2">
    <name type="scientific">Onchocerca volvulus</name>
    <dbReference type="NCBI Taxonomy" id="6282"/>
    <lineage>
        <taxon>Eukaryota</taxon>
        <taxon>Metazoa</taxon>
        <taxon>Ecdysozoa</taxon>
        <taxon>Nematoda</taxon>
        <taxon>Chromadorea</taxon>
        <taxon>Rhabditida</taxon>
        <taxon>Spirurina</taxon>
        <taxon>Spiruromorpha</taxon>
        <taxon>Filarioidea</taxon>
        <taxon>Onchocercidae</taxon>
        <taxon>Onchocerca</taxon>
    </lineage>
</organism>
<accession>A0A8R1TSX2</accession>
<dbReference type="EnsemblMetazoa" id="OVOC3642.1">
    <property type="protein sequence ID" value="OVOC3642.1"/>
    <property type="gene ID" value="WBGene00240451"/>
</dbReference>
<dbReference type="EMBL" id="CMVM020000119">
    <property type="status" value="NOT_ANNOTATED_CDS"/>
    <property type="molecule type" value="Genomic_DNA"/>
</dbReference>
<evidence type="ECO:0000313" key="2">
    <source>
        <dbReference type="Proteomes" id="UP000024404"/>
    </source>
</evidence>
<proteinExistence type="predicted"/>
<protein>
    <submittedName>
        <fullName evidence="1">Uncharacterized protein</fullName>
    </submittedName>
</protein>
<evidence type="ECO:0000313" key="1">
    <source>
        <dbReference type="EnsemblMetazoa" id="OVOC3642.1"/>
    </source>
</evidence>
<reference evidence="2" key="1">
    <citation type="submission" date="2013-10" db="EMBL/GenBank/DDBJ databases">
        <title>Genome sequencing of Onchocerca volvulus.</title>
        <authorList>
            <person name="Cotton J."/>
            <person name="Tsai J."/>
            <person name="Stanley E."/>
            <person name="Tracey A."/>
            <person name="Holroyd N."/>
            <person name="Lustigman S."/>
            <person name="Berriman M."/>
        </authorList>
    </citation>
    <scope>NUCLEOTIDE SEQUENCE</scope>
</reference>
<name>A0A8R1TSX2_ONCVO</name>
<dbReference type="Proteomes" id="UP000024404">
    <property type="component" value="Unassembled WGS sequence"/>
</dbReference>
<dbReference type="AlphaFoldDB" id="A0A8R1TSX2"/>